<reference evidence="2" key="1">
    <citation type="submission" date="2016-08" db="EMBL/GenBank/DDBJ databases">
        <title>Discovery of first anaerobic lithoheterotrophic haloarchae widely represented in hypersaline habitats.</title>
        <authorList>
            <person name="Sorokin D.Y."/>
            <person name="Kublanov I.V."/>
            <person name="Roman P."/>
            <person name="Sinninghe Damste J.S."/>
            <person name="Golyshin P.N."/>
            <person name="Rojo D."/>
            <person name="Ciordia S."/>
            <person name="Mena Md.C."/>
            <person name="Ferrer M."/>
            <person name="Smedile F."/>
            <person name="Messina E."/>
            <person name="La Cono V."/>
            <person name="Yakimov M.M."/>
        </authorList>
    </citation>
    <scope>NUCLEOTIDE SEQUENCE [LARGE SCALE GENOMIC DNA]</scope>
    <source>
        <strain evidence="2">HSR6</strain>
    </source>
</reference>
<organism evidence="1 2">
    <name type="scientific">Halodesulfurarchaeum formicicum</name>
    <dbReference type="NCBI Taxonomy" id="1873524"/>
    <lineage>
        <taxon>Archaea</taxon>
        <taxon>Methanobacteriati</taxon>
        <taxon>Methanobacteriota</taxon>
        <taxon>Stenosarchaea group</taxon>
        <taxon>Halobacteria</taxon>
        <taxon>Halobacteriales</taxon>
        <taxon>Halobacteriaceae</taxon>
        <taxon>Halodesulfurarchaeum</taxon>
    </lineage>
</organism>
<gene>
    <name evidence="1" type="ORF">HSR6_0962</name>
</gene>
<keyword evidence="2" id="KW-1185">Reference proteome</keyword>
<evidence type="ECO:0000313" key="1">
    <source>
        <dbReference type="EMBL" id="APE95415.1"/>
    </source>
</evidence>
<evidence type="ECO:0000313" key="2">
    <source>
        <dbReference type="Proteomes" id="UP000186165"/>
    </source>
</evidence>
<dbReference type="AlphaFoldDB" id="A0A1J1ACG1"/>
<dbReference type="KEGG" id="hhsr:HSR6_0962"/>
<name>A0A1J1ACG1_9EURY</name>
<sequence length="58" mass="6706">MAGFLFRDYTFSAHAPDGNTLVDAFCEEFYYGRASDEFQHLYEMGAVDLGSEDFREHE</sequence>
<dbReference type="Proteomes" id="UP000186165">
    <property type="component" value="Chromosome"/>
</dbReference>
<proteinExistence type="predicted"/>
<accession>A0A1J1ACG1</accession>
<protein>
    <submittedName>
        <fullName evidence="1">Uncharacterized protein</fullName>
    </submittedName>
</protein>
<dbReference type="EMBL" id="CP016804">
    <property type="protein sequence ID" value="APE95415.1"/>
    <property type="molecule type" value="Genomic_DNA"/>
</dbReference>